<reference evidence="2 3" key="1">
    <citation type="submission" date="2013-03" db="EMBL/GenBank/DDBJ databases">
        <title>The Genome Sequence of Phialophora europaea CBS 101466.</title>
        <authorList>
            <consortium name="The Broad Institute Genomics Platform"/>
            <person name="Cuomo C."/>
            <person name="de Hoog S."/>
            <person name="Gorbushina A."/>
            <person name="Walker B."/>
            <person name="Young S.K."/>
            <person name="Zeng Q."/>
            <person name="Gargeya S."/>
            <person name="Fitzgerald M."/>
            <person name="Haas B."/>
            <person name="Abouelleil A."/>
            <person name="Allen A.W."/>
            <person name="Alvarado L."/>
            <person name="Arachchi H.M."/>
            <person name="Berlin A.M."/>
            <person name="Chapman S.B."/>
            <person name="Gainer-Dewar J."/>
            <person name="Goldberg J."/>
            <person name="Griggs A."/>
            <person name="Gujja S."/>
            <person name="Hansen M."/>
            <person name="Howarth C."/>
            <person name="Imamovic A."/>
            <person name="Ireland A."/>
            <person name="Larimer J."/>
            <person name="McCowan C."/>
            <person name="Murphy C."/>
            <person name="Pearson M."/>
            <person name="Poon T.W."/>
            <person name="Priest M."/>
            <person name="Roberts A."/>
            <person name="Saif S."/>
            <person name="Shea T."/>
            <person name="Sisk P."/>
            <person name="Sykes S."/>
            <person name="Wortman J."/>
            <person name="Nusbaum C."/>
            <person name="Birren B."/>
        </authorList>
    </citation>
    <scope>NUCLEOTIDE SEQUENCE [LARGE SCALE GENOMIC DNA]</scope>
    <source>
        <strain evidence="2 3">CBS 101466</strain>
    </source>
</reference>
<proteinExistence type="predicted"/>
<gene>
    <name evidence="2" type="ORF">HMPREF1541_05453</name>
</gene>
<keyword evidence="1" id="KW-0812">Transmembrane</keyword>
<dbReference type="Proteomes" id="UP000030752">
    <property type="component" value="Unassembled WGS sequence"/>
</dbReference>
<protein>
    <submittedName>
        <fullName evidence="2">Uncharacterized protein</fullName>
    </submittedName>
</protein>
<organism evidence="2 3">
    <name type="scientific">Cyphellophora europaea (strain CBS 101466)</name>
    <name type="common">Phialophora europaea</name>
    <dbReference type="NCBI Taxonomy" id="1220924"/>
    <lineage>
        <taxon>Eukaryota</taxon>
        <taxon>Fungi</taxon>
        <taxon>Dikarya</taxon>
        <taxon>Ascomycota</taxon>
        <taxon>Pezizomycotina</taxon>
        <taxon>Eurotiomycetes</taxon>
        <taxon>Chaetothyriomycetidae</taxon>
        <taxon>Chaetothyriales</taxon>
        <taxon>Cyphellophoraceae</taxon>
        <taxon>Cyphellophora</taxon>
    </lineage>
</organism>
<dbReference type="RefSeq" id="XP_008718015.1">
    <property type="nucleotide sequence ID" value="XM_008719793.1"/>
</dbReference>
<dbReference type="HOGENOM" id="CLU_046156_0_0_1"/>
<dbReference type="EMBL" id="KB822721">
    <property type="protein sequence ID" value="ETN39230.1"/>
    <property type="molecule type" value="Genomic_DNA"/>
</dbReference>
<name>W2RSD7_CYPE1</name>
<dbReference type="GeneID" id="19972792"/>
<sequence>MASKYTALPVSEAKWATTTDDGTEETGSSSRGFRYMAIAALAAVSILLIFTSASTYTILSPSQEDFIPFQLNAYPPQTVEEDLYRDRLVALNTSDPIVPSTTNTKGLRYAILLPTFSGHFAFVVDFFQSLKCLCTDFQEVDFNIIVSDYQELQDLELLLSQLEPCHSTFSRFDTPPGNINGPNPRATIVTLYDVLPPTLQKTEGISTNDTGPLLAHRGKYIYQSIKKLSAAFHFDYDWALWLDSEAIAVRPFSIRNTFDTYVKHPTIWRSRMSKNQGQHEIMNNTAMVLGRSIESFGLPFWTLESVEWIIEKPIINDLYSYVSAAHATDFWTVWLDQGINFEVNLYNMHIHARKLETVDSIFSKYQVLETEREMIRFGMAPAFPQMETAQGTGFLERGFSLLRHPNIQPNFSGFLSRYGQRLFRMDDLGVADPEVIDRFLLDTPIDLLCSGAPPLHRWWGERVERGEIQVGKREEGEDGGGS</sequence>
<evidence type="ECO:0000256" key="1">
    <source>
        <dbReference type="SAM" id="Phobius"/>
    </source>
</evidence>
<keyword evidence="1" id="KW-0472">Membrane</keyword>
<evidence type="ECO:0000313" key="2">
    <source>
        <dbReference type="EMBL" id="ETN39230.1"/>
    </source>
</evidence>
<dbReference type="VEuPathDB" id="FungiDB:HMPREF1541_05453"/>
<dbReference type="InParanoid" id="W2RSD7"/>
<dbReference type="AlphaFoldDB" id="W2RSD7"/>
<evidence type="ECO:0000313" key="3">
    <source>
        <dbReference type="Proteomes" id="UP000030752"/>
    </source>
</evidence>
<keyword evidence="1" id="KW-1133">Transmembrane helix</keyword>
<keyword evidence="3" id="KW-1185">Reference proteome</keyword>
<accession>W2RSD7</accession>
<dbReference type="OrthoDB" id="3633556at2759"/>
<dbReference type="eggNOG" id="ENOG502T8ZW">
    <property type="taxonomic scope" value="Eukaryota"/>
</dbReference>
<feature type="transmembrane region" description="Helical" evidence="1">
    <location>
        <begin position="35"/>
        <end position="59"/>
    </location>
</feature>